<keyword evidence="3" id="KW-0558">Oxidation</keyword>
<dbReference type="GO" id="GO:0004777">
    <property type="term" value="F:succinate-semialdehyde dehydrogenase (NAD+) activity"/>
    <property type="evidence" value="ECO:0007669"/>
    <property type="project" value="TreeGrafter"/>
</dbReference>
<dbReference type="OrthoDB" id="9812625at2"/>
<dbReference type="InterPro" id="IPR050740">
    <property type="entry name" value="Aldehyde_DH_Superfamily"/>
</dbReference>
<organism evidence="7 8">
    <name type="scientific">Celeribacter halophilus</name>
    <dbReference type="NCBI Taxonomy" id="576117"/>
    <lineage>
        <taxon>Bacteria</taxon>
        <taxon>Pseudomonadati</taxon>
        <taxon>Pseudomonadota</taxon>
        <taxon>Alphaproteobacteria</taxon>
        <taxon>Rhodobacterales</taxon>
        <taxon>Roseobacteraceae</taxon>
        <taxon>Celeribacter</taxon>
    </lineage>
</organism>
<proteinExistence type="inferred from homology"/>
<evidence type="ECO:0000313" key="7">
    <source>
        <dbReference type="EMBL" id="SFJ38811.1"/>
    </source>
</evidence>
<evidence type="ECO:0000256" key="2">
    <source>
        <dbReference type="ARBA" id="ARBA00023002"/>
    </source>
</evidence>
<dbReference type="InterPro" id="IPR016163">
    <property type="entry name" value="Ald_DH_C"/>
</dbReference>
<dbReference type="STRING" id="576117.SAMN04488138_104171"/>
<feature type="active site" evidence="4">
    <location>
        <position position="257"/>
    </location>
</feature>
<dbReference type="FunFam" id="3.40.309.10:FF:000004">
    <property type="entry name" value="Succinate-semialdehyde dehydrogenase I"/>
    <property type="match status" value="1"/>
</dbReference>
<evidence type="ECO:0000256" key="3">
    <source>
        <dbReference type="ARBA" id="ARBA00023097"/>
    </source>
</evidence>
<evidence type="ECO:0000259" key="6">
    <source>
        <dbReference type="Pfam" id="PF00171"/>
    </source>
</evidence>
<accession>A0A1I3QZV8</accession>
<dbReference type="Proteomes" id="UP000183299">
    <property type="component" value="Unassembled WGS sequence"/>
</dbReference>
<sequence length="495" mass="53252">MSFTLASCALFKQQAYHSGQWLDAKDKKTFEVTNPATGDVLGTCPSLTEEDVENAISAAQEAFRSWSAQTAAHRASVLKRWHGLILAHKEDLARIMTSEQGKPITESRIEVDISAAYVEWFAEEARRVYGDVIPSPVGGRQTLVTKHPVGVAAAITPWNFPASMFTRKLAPALAAGCAMIVRPSERTPFVALAFAALAEEAGLPPGVFSVLTGSSRRIVKVITESQTVRKISFTGSTEVGKSLIKQSADTVKRMSMELGGNAPILIFDDCDIEAAISGLMALKFRNAGQTCVCANRIFVQNSIRDEVVARFAERAAALKLGDGHAEDTDIGPLITPDAAQKMHEIVQDAVKAGARIVTGGQMGCEDVAPNEKTAFYQPTVLTDVTPTMDVARNEIFGPIAPVLGFDTEEEAIALANDTQYGLASYIYTQDLGRAWRVSDALEYGMVGVNEVAISNEVAPFGGIKESGFGREGSKYGIDEYLDIKYRCMGGLAKPA</sequence>
<dbReference type="InterPro" id="IPR015590">
    <property type="entry name" value="Aldehyde_DH_dom"/>
</dbReference>
<dbReference type="PROSITE" id="PS00070">
    <property type="entry name" value="ALDEHYDE_DEHYDR_CYS"/>
    <property type="match status" value="1"/>
</dbReference>
<dbReference type="InterPro" id="IPR016162">
    <property type="entry name" value="Ald_DH_N"/>
</dbReference>
<dbReference type="GeneID" id="98664506"/>
<dbReference type="PANTHER" id="PTHR43353">
    <property type="entry name" value="SUCCINATE-SEMIALDEHYDE DEHYDROGENASE, MITOCHONDRIAL"/>
    <property type="match status" value="1"/>
</dbReference>
<evidence type="ECO:0000256" key="1">
    <source>
        <dbReference type="ARBA" id="ARBA00009986"/>
    </source>
</evidence>
<dbReference type="InterPro" id="IPR016160">
    <property type="entry name" value="Ald_DH_CS_CYS"/>
</dbReference>
<evidence type="ECO:0000256" key="4">
    <source>
        <dbReference type="PROSITE-ProRule" id="PRU10007"/>
    </source>
</evidence>
<dbReference type="RefSeq" id="WP_066601379.1">
    <property type="nucleotide sequence ID" value="NZ_FORY01000004.1"/>
</dbReference>
<dbReference type="CDD" id="cd07103">
    <property type="entry name" value="ALDH_F5_SSADH_GabD"/>
    <property type="match status" value="1"/>
</dbReference>
<dbReference type="Pfam" id="PF00171">
    <property type="entry name" value="Aldedh"/>
    <property type="match status" value="1"/>
</dbReference>
<dbReference type="SUPFAM" id="SSF53720">
    <property type="entry name" value="ALDH-like"/>
    <property type="match status" value="1"/>
</dbReference>
<dbReference type="PANTHER" id="PTHR43353:SF5">
    <property type="entry name" value="SUCCINATE-SEMIALDEHYDE DEHYDROGENASE, MITOCHONDRIAL"/>
    <property type="match status" value="1"/>
</dbReference>
<keyword evidence="2 5" id="KW-0560">Oxidoreductase</keyword>
<dbReference type="FunFam" id="3.40.605.10:FF:000005">
    <property type="entry name" value="Succinate-semialdehyde dehydrogenase I"/>
    <property type="match status" value="1"/>
</dbReference>
<name>A0A1I3QZV8_9RHOB</name>
<evidence type="ECO:0000256" key="5">
    <source>
        <dbReference type="RuleBase" id="RU003345"/>
    </source>
</evidence>
<dbReference type="InterPro" id="IPR029510">
    <property type="entry name" value="Ald_DH_CS_GLU"/>
</dbReference>
<dbReference type="PROSITE" id="PS00687">
    <property type="entry name" value="ALDEHYDE_DEHYDR_GLU"/>
    <property type="match status" value="1"/>
</dbReference>
<protein>
    <submittedName>
        <fullName evidence="7">Succinate semialdehyde dehydrogenase</fullName>
    </submittedName>
</protein>
<keyword evidence="8" id="KW-1185">Reference proteome</keyword>
<comment type="similarity">
    <text evidence="1 5">Belongs to the aldehyde dehydrogenase family.</text>
</comment>
<dbReference type="FunFam" id="3.40.605.10:FF:000026">
    <property type="entry name" value="Aldehyde dehydrogenase, putative"/>
    <property type="match status" value="1"/>
</dbReference>
<feature type="domain" description="Aldehyde dehydrogenase" evidence="6">
    <location>
        <begin position="21"/>
        <end position="484"/>
    </location>
</feature>
<dbReference type="AlphaFoldDB" id="A0A1I3QZV8"/>
<dbReference type="Gene3D" id="3.40.309.10">
    <property type="entry name" value="Aldehyde Dehydrogenase, Chain A, domain 2"/>
    <property type="match status" value="1"/>
</dbReference>
<dbReference type="EMBL" id="FORY01000004">
    <property type="protein sequence ID" value="SFJ38811.1"/>
    <property type="molecule type" value="Genomic_DNA"/>
</dbReference>
<evidence type="ECO:0000313" key="8">
    <source>
        <dbReference type="Proteomes" id="UP000183299"/>
    </source>
</evidence>
<gene>
    <name evidence="7" type="ORF">SAMN04488138_104171</name>
</gene>
<dbReference type="InterPro" id="IPR016161">
    <property type="entry name" value="Ald_DH/histidinol_DH"/>
</dbReference>
<dbReference type="Gene3D" id="3.40.605.10">
    <property type="entry name" value="Aldehyde Dehydrogenase, Chain A, domain 1"/>
    <property type="match status" value="1"/>
</dbReference>
<dbReference type="GO" id="GO:0009450">
    <property type="term" value="P:gamma-aminobutyric acid catabolic process"/>
    <property type="evidence" value="ECO:0007669"/>
    <property type="project" value="TreeGrafter"/>
</dbReference>
<reference evidence="7 8" key="1">
    <citation type="submission" date="2016-10" db="EMBL/GenBank/DDBJ databases">
        <authorList>
            <person name="de Groot N.N."/>
        </authorList>
    </citation>
    <scope>NUCLEOTIDE SEQUENCE [LARGE SCALE GENOMIC DNA]</scope>
    <source>
        <strain evidence="7 8">CGMCC 1.8891</strain>
    </source>
</reference>